<dbReference type="Proteomes" id="UP001049176">
    <property type="component" value="Chromosome 4"/>
</dbReference>
<dbReference type="AlphaFoldDB" id="A0A9P7S1U0"/>
<comment type="caution">
    <text evidence="3">The sequence shown here is derived from an EMBL/GenBank/DDBJ whole genome shotgun (WGS) entry which is preliminary data.</text>
</comment>
<feature type="region of interest" description="Disordered" evidence="1">
    <location>
        <begin position="197"/>
        <end position="254"/>
    </location>
</feature>
<dbReference type="InterPro" id="IPR029006">
    <property type="entry name" value="ADF-H/Gelsolin-like_dom_sf"/>
</dbReference>
<protein>
    <recommendedName>
        <fullName evidence="2">ADF-H domain-containing protein</fullName>
    </recommendedName>
</protein>
<name>A0A9P7S1U0_9AGAR</name>
<feature type="region of interest" description="Disordered" evidence="1">
    <location>
        <begin position="309"/>
        <end position="335"/>
    </location>
</feature>
<dbReference type="PROSITE" id="PS51263">
    <property type="entry name" value="ADF_H"/>
    <property type="match status" value="1"/>
</dbReference>
<dbReference type="InterPro" id="IPR002108">
    <property type="entry name" value="ADF-H"/>
</dbReference>
<dbReference type="SUPFAM" id="SSF50729">
    <property type="entry name" value="PH domain-like"/>
    <property type="match status" value="1"/>
</dbReference>
<reference evidence="3" key="1">
    <citation type="journal article" date="2021" name="Genome Biol. Evol.">
        <title>The assembled and annotated genome of the fairy-ring fungus Marasmius oreades.</title>
        <authorList>
            <person name="Hiltunen M."/>
            <person name="Ament-Velasquez S.L."/>
            <person name="Johannesson H."/>
        </authorList>
    </citation>
    <scope>NUCLEOTIDE SEQUENCE</scope>
    <source>
        <strain evidence="3">03SP1</strain>
    </source>
</reference>
<dbReference type="Gene3D" id="3.40.20.10">
    <property type="entry name" value="Severin"/>
    <property type="match status" value="1"/>
</dbReference>
<accession>A0A9P7S1U0</accession>
<dbReference type="KEGG" id="more:E1B28_007493"/>
<evidence type="ECO:0000259" key="2">
    <source>
        <dbReference type="PROSITE" id="PS51263"/>
    </source>
</evidence>
<feature type="domain" description="ADF-H" evidence="2">
    <location>
        <begin position="4"/>
        <end position="131"/>
    </location>
</feature>
<proteinExistence type="predicted"/>
<dbReference type="GO" id="GO:0003779">
    <property type="term" value="F:actin binding"/>
    <property type="evidence" value="ECO:0007669"/>
    <property type="project" value="InterPro"/>
</dbReference>
<dbReference type="GeneID" id="66076569"/>
<feature type="compositionally biased region" description="Polar residues" evidence="1">
    <location>
        <begin position="224"/>
        <end position="237"/>
    </location>
</feature>
<dbReference type="EMBL" id="CM032184">
    <property type="protein sequence ID" value="KAG7093854.1"/>
    <property type="molecule type" value="Genomic_DNA"/>
</dbReference>
<organism evidence="3 4">
    <name type="scientific">Marasmius oreades</name>
    <name type="common">fairy-ring Marasmius</name>
    <dbReference type="NCBI Taxonomy" id="181124"/>
    <lineage>
        <taxon>Eukaryota</taxon>
        <taxon>Fungi</taxon>
        <taxon>Dikarya</taxon>
        <taxon>Basidiomycota</taxon>
        <taxon>Agaricomycotina</taxon>
        <taxon>Agaricomycetes</taxon>
        <taxon>Agaricomycetidae</taxon>
        <taxon>Agaricales</taxon>
        <taxon>Marasmiineae</taxon>
        <taxon>Marasmiaceae</taxon>
        <taxon>Marasmius</taxon>
    </lineage>
</organism>
<feature type="compositionally biased region" description="Basic and acidic residues" evidence="1">
    <location>
        <begin position="322"/>
        <end position="332"/>
    </location>
</feature>
<gene>
    <name evidence="3" type="ORF">E1B28_007493</name>
</gene>
<evidence type="ECO:0000313" key="3">
    <source>
        <dbReference type="EMBL" id="KAG7093854.1"/>
    </source>
</evidence>
<dbReference type="CDD" id="cd00821">
    <property type="entry name" value="PH"/>
    <property type="match status" value="1"/>
</dbReference>
<evidence type="ECO:0000313" key="4">
    <source>
        <dbReference type="Proteomes" id="UP001049176"/>
    </source>
</evidence>
<evidence type="ECO:0000256" key="1">
    <source>
        <dbReference type="SAM" id="MobiDB-lite"/>
    </source>
</evidence>
<dbReference type="RefSeq" id="XP_043010324.1">
    <property type="nucleotide sequence ID" value="XM_043152238.1"/>
</dbReference>
<feature type="region of interest" description="Disordered" evidence="1">
    <location>
        <begin position="376"/>
        <end position="402"/>
    </location>
</feature>
<sequence length="566" mass="65627">MDISNLLDYGAVAAAYESILRQESSWFLLRYSDNSDRLLLHAQGYQDLPELKRQLTDLNQVYIAFYREQVNINPGFVLINYIPTTVSGVRRARALVHSRRLGSALIQTEHATLTVDHLSNITPSSIRDAVLNPDSIHTIQINRSFSSINADPVQDPPSNMATGPVRRSFTEIYAPSFTSSPPPVAKSSSMFSSLLRRKPKDKDLPSTDGTAGPPPPPPKDKESYTFQPRSRIGSATGTPPVDAQYIPHRIPPPIPRRTSLSDLMSEFAVVSHDDAMARPPSIHNPHQNARVFTMPLERKWIPEATFIPDPNERARRRQLAQEQHEREQRAAIEAEEERQRRLKREKEQLLEQERQEEERRRASLDEELRRARAERRLKEEREKEEDLKKEQEIAARKQADRERRLEEHRKLEKWRQEQAQLAVESEIRQLEARKHEKIRRTSNIQRMVDQVKREVKLGLPLGGWVTLQSNENVAWRRRYFKLIDNTMFFYRNDKELHNVLDELDLQGKLSGVREWDEGFDELKVVPHSFAIQFKGNRAPWAMFLDSAEEKDRLLGILYFAAGLKVQ</sequence>
<dbReference type="InterPro" id="IPR011993">
    <property type="entry name" value="PH-like_dom_sf"/>
</dbReference>
<dbReference type="Pfam" id="PF00241">
    <property type="entry name" value="Cofilin_ADF"/>
    <property type="match status" value="1"/>
</dbReference>
<dbReference type="Gene3D" id="2.30.29.30">
    <property type="entry name" value="Pleckstrin-homology domain (PH domain)/Phosphotyrosine-binding domain (PTB)"/>
    <property type="match status" value="1"/>
</dbReference>
<dbReference type="OrthoDB" id="2123378at2759"/>
<keyword evidence="4" id="KW-1185">Reference proteome</keyword>
<dbReference type="SUPFAM" id="SSF55753">
    <property type="entry name" value="Actin depolymerizing proteins"/>
    <property type="match status" value="1"/>
</dbReference>